<sequence length="164" mass="17939">MAMHLSSALGDEGEWRGRECPVDTAASIIGSRATLLVIREAFYGTTRFDDFVTHTRLTTAVVSSRLKTLVEHHVLERRPYRDAGKRAHREYLLTARGEALLPLVLALMQWGSDQAPDGGPVRANDSASGARVVVEPRGGDDRPLDADRIVIEPAPAWTSGPDRV</sequence>
<proteinExistence type="predicted"/>
<feature type="compositionally biased region" description="Basic and acidic residues" evidence="4">
    <location>
        <begin position="137"/>
        <end position="146"/>
    </location>
</feature>
<accession>A0ABT2H5F8</accession>
<evidence type="ECO:0000256" key="3">
    <source>
        <dbReference type="ARBA" id="ARBA00023163"/>
    </source>
</evidence>
<dbReference type="Proteomes" id="UP001165586">
    <property type="component" value="Unassembled WGS sequence"/>
</dbReference>
<dbReference type="InterPro" id="IPR002577">
    <property type="entry name" value="HTH_HxlR"/>
</dbReference>
<dbReference type="SUPFAM" id="SSF46785">
    <property type="entry name" value="Winged helix' DNA-binding domain"/>
    <property type="match status" value="1"/>
</dbReference>
<name>A0ABT2H5F8_9MICO</name>
<dbReference type="RefSeq" id="WP_259540031.1">
    <property type="nucleotide sequence ID" value="NZ_JANLCJ010000005.1"/>
</dbReference>
<keyword evidence="7" id="KW-1185">Reference proteome</keyword>
<organism evidence="6 7">
    <name type="scientific">Herbiconiux daphne</name>
    <dbReference type="NCBI Taxonomy" id="2970914"/>
    <lineage>
        <taxon>Bacteria</taxon>
        <taxon>Bacillati</taxon>
        <taxon>Actinomycetota</taxon>
        <taxon>Actinomycetes</taxon>
        <taxon>Micrococcales</taxon>
        <taxon>Microbacteriaceae</taxon>
        <taxon>Herbiconiux</taxon>
    </lineage>
</organism>
<dbReference type="PANTHER" id="PTHR33204">
    <property type="entry name" value="TRANSCRIPTIONAL REGULATOR, MARR FAMILY"/>
    <property type="match status" value="1"/>
</dbReference>
<evidence type="ECO:0000256" key="2">
    <source>
        <dbReference type="ARBA" id="ARBA00023125"/>
    </source>
</evidence>
<evidence type="ECO:0000259" key="5">
    <source>
        <dbReference type="PROSITE" id="PS51118"/>
    </source>
</evidence>
<feature type="domain" description="HTH hxlR-type" evidence="5">
    <location>
        <begin position="20"/>
        <end position="119"/>
    </location>
</feature>
<dbReference type="PROSITE" id="PS51118">
    <property type="entry name" value="HTH_HXLR"/>
    <property type="match status" value="1"/>
</dbReference>
<keyword evidence="3" id="KW-0804">Transcription</keyword>
<dbReference type="InterPro" id="IPR036390">
    <property type="entry name" value="WH_DNA-bd_sf"/>
</dbReference>
<comment type="caution">
    <text evidence="6">The sequence shown here is derived from an EMBL/GenBank/DDBJ whole genome shotgun (WGS) entry which is preliminary data.</text>
</comment>
<dbReference type="InterPro" id="IPR036388">
    <property type="entry name" value="WH-like_DNA-bd_sf"/>
</dbReference>
<keyword evidence="1" id="KW-0805">Transcription regulation</keyword>
<reference evidence="6" key="1">
    <citation type="submission" date="2022-08" db="EMBL/GenBank/DDBJ databases">
        <authorList>
            <person name="Deng Y."/>
            <person name="Han X.-F."/>
            <person name="Zhang Y.-Q."/>
        </authorList>
    </citation>
    <scope>NUCLEOTIDE SEQUENCE</scope>
    <source>
        <strain evidence="6">CPCC 203386</strain>
    </source>
</reference>
<evidence type="ECO:0000313" key="7">
    <source>
        <dbReference type="Proteomes" id="UP001165586"/>
    </source>
</evidence>
<evidence type="ECO:0000313" key="6">
    <source>
        <dbReference type="EMBL" id="MCS5735123.1"/>
    </source>
</evidence>
<keyword evidence="2" id="KW-0238">DNA-binding</keyword>
<evidence type="ECO:0000256" key="4">
    <source>
        <dbReference type="SAM" id="MobiDB-lite"/>
    </source>
</evidence>
<dbReference type="PANTHER" id="PTHR33204:SF18">
    <property type="entry name" value="TRANSCRIPTIONAL REGULATORY PROTEIN"/>
    <property type="match status" value="1"/>
</dbReference>
<dbReference type="Gene3D" id="1.10.10.10">
    <property type="entry name" value="Winged helix-like DNA-binding domain superfamily/Winged helix DNA-binding domain"/>
    <property type="match status" value="1"/>
</dbReference>
<feature type="region of interest" description="Disordered" evidence="4">
    <location>
        <begin position="115"/>
        <end position="146"/>
    </location>
</feature>
<dbReference type="EMBL" id="JANLCJ010000005">
    <property type="protein sequence ID" value="MCS5735123.1"/>
    <property type="molecule type" value="Genomic_DNA"/>
</dbReference>
<gene>
    <name evidence="6" type="ORF">N1032_15360</name>
</gene>
<protein>
    <submittedName>
        <fullName evidence="6">Helix-turn-helix transcriptional regulator</fullName>
    </submittedName>
</protein>
<evidence type="ECO:0000256" key="1">
    <source>
        <dbReference type="ARBA" id="ARBA00023015"/>
    </source>
</evidence>
<dbReference type="Pfam" id="PF01638">
    <property type="entry name" value="HxlR"/>
    <property type="match status" value="1"/>
</dbReference>